<organism evidence="1 2">
    <name type="scientific">Desulfofustis glycolicus DSM 9705</name>
    <dbReference type="NCBI Taxonomy" id="1121409"/>
    <lineage>
        <taxon>Bacteria</taxon>
        <taxon>Pseudomonadati</taxon>
        <taxon>Thermodesulfobacteriota</taxon>
        <taxon>Desulfobulbia</taxon>
        <taxon>Desulfobulbales</taxon>
        <taxon>Desulfocapsaceae</taxon>
        <taxon>Desulfofustis</taxon>
    </lineage>
</organism>
<keyword evidence="2" id="KW-1185">Reference proteome</keyword>
<dbReference type="Proteomes" id="UP000184139">
    <property type="component" value="Unassembled WGS sequence"/>
</dbReference>
<keyword evidence="1" id="KW-0808">Transferase</keyword>
<dbReference type="RefSeq" id="WP_073373224.1">
    <property type="nucleotide sequence ID" value="NZ_FQXS01000002.1"/>
</dbReference>
<evidence type="ECO:0000313" key="2">
    <source>
        <dbReference type="Proteomes" id="UP000184139"/>
    </source>
</evidence>
<name>A0A1M5SWP1_9BACT</name>
<dbReference type="InterPro" id="IPR039498">
    <property type="entry name" value="NTP_transf_5"/>
</dbReference>
<reference evidence="1 2" key="1">
    <citation type="submission" date="2016-11" db="EMBL/GenBank/DDBJ databases">
        <authorList>
            <person name="Jaros S."/>
            <person name="Januszkiewicz K."/>
            <person name="Wedrychowicz H."/>
        </authorList>
    </citation>
    <scope>NUCLEOTIDE SEQUENCE [LARGE SCALE GENOMIC DNA]</scope>
    <source>
        <strain evidence="1 2">DSM 9705</strain>
    </source>
</reference>
<accession>A0A1M5SWP1</accession>
<dbReference type="GO" id="GO:0016740">
    <property type="term" value="F:transferase activity"/>
    <property type="evidence" value="ECO:0007669"/>
    <property type="project" value="UniProtKB-KW"/>
</dbReference>
<evidence type="ECO:0000313" key="1">
    <source>
        <dbReference type="EMBL" id="SHH42915.1"/>
    </source>
</evidence>
<dbReference type="EMBL" id="FQXS01000002">
    <property type="protein sequence ID" value="SHH42915.1"/>
    <property type="molecule type" value="Genomic_DNA"/>
</dbReference>
<sequence length="397" mass="45809">MASRPVLNLCARITGHPEQYRLLGQAAKEESDWQETIRQAERHGLAPLLLHHLTTADIAVPAEPRRSLMILARIHAHQARVRQAVLHELLSLLATEGVSPLVIKGAALCHTLYPDPALRPMRDIDLLLAPDQAERAQQIALAAGFDRHGTPTPDDHYHLPPLVKNVEGMKVCIEIHRALYPDCPPYYPQIDFTRLLASSTSFECDGMRYATLGGEEMLRHLYHHGFRMPLSYESYKLINAADQIGFVELHAESLDWHRLFSEEPQLRAALSMMQHLTPWDPQRVPAGIIEPGEANRRRRPFPYRGWPQRKIRHFKHDNLSFVAILKETFLPSLWWVKLYYGALGRWQTLWCYCYRHPCHILWWARLYYALPVGAAQNGRSLQGRWRRLRILVKKVVS</sequence>
<dbReference type="Pfam" id="PF14907">
    <property type="entry name" value="NTP_transf_5"/>
    <property type="match status" value="1"/>
</dbReference>
<proteinExistence type="predicted"/>
<dbReference type="STRING" id="1121409.SAMN02745124_00477"/>
<dbReference type="AlphaFoldDB" id="A0A1M5SWP1"/>
<protein>
    <submittedName>
        <fullName evidence="1">Uncharacterized nucleotidyltransferase</fullName>
    </submittedName>
</protein>
<gene>
    <name evidence="1" type="ORF">SAMN02745124_00477</name>
</gene>
<dbReference type="OrthoDB" id="5429982at2"/>